<name>A0A515DAV1_9BURK</name>
<dbReference type="AlphaFoldDB" id="A0A515DAV1"/>
<protein>
    <submittedName>
        <fullName evidence="4">Polysaccharide deacetylase family protein</fullName>
    </submittedName>
</protein>
<gene>
    <name evidence="4" type="ORF">EUB48_09780</name>
</gene>
<dbReference type="Pfam" id="PF01522">
    <property type="entry name" value="Polysacc_deac_1"/>
    <property type="match status" value="2"/>
</dbReference>
<dbReference type="Gene3D" id="3.20.20.370">
    <property type="entry name" value="Glycoside hydrolase/deacetylase"/>
    <property type="match status" value="1"/>
</dbReference>
<dbReference type="PANTHER" id="PTHR34216">
    <property type="match status" value="1"/>
</dbReference>
<comment type="subcellular location">
    <subcellularLocation>
        <location evidence="1">Secreted</location>
    </subcellularLocation>
</comment>
<dbReference type="GO" id="GO:0005975">
    <property type="term" value="P:carbohydrate metabolic process"/>
    <property type="evidence" value="ECO:0007669"/>
    <property type="project" value="InterPro"/>
</dbReference>
<evidence type="ECO:0000313" key="5">
    <source>
        <dbReference type="Proteomes" id="UP000316798"/>
    </source>
</evidence>
<dbReference type="OrthoDB" id="9814639at2"/>
<dbReference type="EMBL" id="CP035503">
    <property type="protein sequence ID" value="QDL37525.1"/>
    <property type="molecule type" value="Genomic_DNA"/>
</dbReference>
<proteinExistence type="predicted"/>
<dbReference type="SUPFAM" id="SSF88713">
    <property type="entry name" value="Glycoside hydrolase/deacetylase"/>
    <property type="match status" value="1"/>
</dbReference>
<accession>A0A515DAV1</accession>
<keyword evidence="5" id="KW-1185">Reference proteome</keyword>
<reference evidence="4 5" key="1">
    <citation type="submission" date="2019-01" db="EMBL/GenBank/DDBJ databases">
        <title>Genomic insights into a novel species Rhodoferax sp.</title>
        <authorList>
            <person name="Jin L."/>
        </authorList>
    </citation>
    <scope>NUCLEOTIDE SEQUENCE [LARGE SCALE GENOMIC DNA]</scope>
    <source>
        <strain evidence="4 5">CHu59-6-5</strain>
    </source>
</reference>
<evidence type="ECO:0000256" key="1">
    <source>
        <dbReference type="ARBA" id="ARBA00004613"/>
    </source>
</evidence>
<dbReference type="PROSITE" id="PS51677">
    <property type="entry name" value="NODB"/>
    <property type="match status" value="1"/>
</dbReference>
<evidence type="ECO:0000259" key="3">
    <source>
        <dbReference type="PROSITE" id="PS51677"/>
    </source>
</evidence>
<dbReference type="RefSeq" id="WP_142818692.1">
    <property type="nucleotide sequence ID" value="NZ_CP035503.1"/>
</dbReference>
<evidence type="ECO:0000256" key="2">
    <source>
        <dbReference type="ARBA" id="ARBA00022729"/>
    </source>
</evidence>
<dbReference type="InterPro" id="IPR051398">
    <property type="entry name" value="Polysacch_Deacetylase"/>
</dbReference>
<dbReference type="InterPro" id="IPR002509">
    <property type="entry name" value="NODB_dom"/>
</dbReference>
<dbReference type="PANTHER" id="PTHR34216:SF3">
    <property type="entry name" value="POLY-BETA-1,6-N-ACETYL-D-GLUCOSAMINE N-DEACETYLASE"/>
    <property type="match status" value="1"/>
</dbReference>
<dbReference type="GO" id="GO:0005576">
    <property type="term" value="C:extracellular region"/>
    <property type="evidence" value="ECO:0007669"/>
    <property type="project" value="UniProtKB-SubCell"/>
</dbReference>
<sequence>MVKTLLQWMSPAGAGARLSTLIFHRVLPAPDPLFPDEMDARRFAEVCGWLKSWFNVLPLDQAVIRLKAGTLPVRAACITFDDGYADNFEVAMPILQRHGLTATFFIATGFLNGGRMWNDTIIETVRNGTSPLLDFSSLNLGRHPVTTLADKRAAIAALIDQVKYQPLAQRISVTEQIARLAQVQLPQDLMMTSLQVKAMHQAGMQIGAHTVSHPILARLSEDQARQEISDSQIFLERLLGERVGLFAYPNGKPGEDYSLQAVEVVRSLGFDAAFSTQWGASRQGDDPLQIRRFTPWDRTRLRFGMRMLRNLREG</sequence>
<feature type="domain" description="NodB homology" evidence="3">
    <location>
        <begin position="74"/>
        <end position="314"/>
    </location>
</feature>
<dbReference type="CDD" id="cd10918">
    <property type="entry name" value="CE4_NodB_like_5s_6s"/>
    <property type="match status" value="1"/>
</dbReference>
<dbReference type="Proteomes" id="UP000316798">
    <property type="component" value="Chromosome"/>
</dbReference>
<dbReference type="GO" id="GO:0016810">
    <property type="term" value="F:hydrolase activity, acting on carbon-nitrogen (but not peptide) bonds"/>
    <property type="evidence" value="ECO:0007669"/>
    <property type="project" value="InterPro"/>
</dbReference>
<evidence type="ECO:0000313" key="4">
    <source>
        <dbReference type="EMBL" id="QDL37525.1"/>
    </source>
</evidence>
<organism evidence="4 5">
    <name type="scientific">Rhodoferax sediminis</name>
    <dbReference type="NCBI Taxonomy" id="2509614"/>
    <lineage>
        <taxon>Bacteria</taxon>
        <taxon>Pseudomonadati</taxon>
        <taxon>Pseudomonadota</taxon>
        <taxon>Betaproteobacteria</taxon>
        <taxon>Burkholderiales</taxon>
        <taxon>Comamonadaceae</taxon>
        <taxon>Rhodoferax</taxon>
    </lineage>
</organism>
<dbReference type="KEGG" id="rhf:EUB48_09780"/>
<keyword evidence="2" id="KW-0732">Signal</keyword>
<dbReference type="InterPro" id="IPR011330">
    <property type="entry name" value="Glyco_hydro/deAcase_b/a-brl"/>
</dbReference>